<feature type="compositionally biased region" description="Low complexity" evidence="2">
    <location>
        <begin position="328"/>
        <end position="387"/>
    </location>
</feature>
<evidence type="ECO:0000256" key="2">
    <source>
        <dbReference type="SAM" id="MobiDB-lite"/>
    </source>
</evidence>
<accession>A0A6V2S3L0</accession>
<protein>
    <recommendedName>
        <fullName evidence="3">NAD-dependent epimerase/dehydratase domain-containing protein</fullName>
    </recommendedName>
</protein>
<dbReference type="GO" id="GO:0009225">
    <property type="term" value="P:nucleotide-sugar metabolic process"/>
    <property type="evidence" value="ECO:0007669"/>
    <property type="project" value="InterPro"/>
</dbReference>
<dbReference type="InterPro" id="IPR036291">
    <property type="entry name" value="NAD(P)-bd_dom_sf"/>
</dbReference>
<dbReference type="GO" id="GO:0008460">
    <property type="term" value="F:dTDP-glucose 4,6-dehydratase activity"/>
    <property type="evidence" value="ECO:0007669"/>
    <property type="project" value="InterPro"/>
</dbReference>
<evidence type="ECO:0000313" key="4">
    <source>
        <dbReference type="EMBL" id="CAE0555930.1"/>
    </source>
</evidence>
<dbReference type="InterPro" id="IPR001509">
    <property type="entry name" value="Epimerase_deHydtase"/>
</dbReference>
<dbReference type="AlphaFoldDB" id="A0A6V2S3L0"/>
<dbReference type="Gene3D" id="3.90.25.10">
    <property type="entry name" value="UDP-galactose 4-epimerase, domain 1"/>
    <property type="match status" value="1"/>
</dbReference>
<dbReference type="EMBL" id="HBIR01027869">
    <property type="protein sequence ID" value="CAE0555932.1"/>
    <property type="molecule type" value="Transcribed_RNA"/>
</dbReference>
<dbReference type="Pfam" id="PF01370">
    <property type="entry name" value="Epimerase"/>
    <property type="match status" value="1"/>
</dbReference>
<proteinExistence type="inferred from homology"/>
<name>A0A6V2S3L0_EMIHU</name>
<dbReference type="Gene3D" id="3.40.50.720">
    <property type="entry name" value="NAD(P)-binding Rossmann-like Domain"/>
    <property type="match status" value="1"/>
</dbReference>
<gene>
    <name evidence="4" type="ORF">EHUX00137_LOCUS21521</name>
    <name evidence="5" type="ORF">EHUX00137_LOCUS21522</name>
</gene>
<evidence type="ECO:0000313" key="5">
    <source>
        <dbReference type="EMBL" id="CAE0555932.1"/>
    </source>
</evidence>
<dbReference type="CDD" id="cd05246">
    <property type="entry name" value="dTDP_GD_SDR_e"/>
    <property type="match status" value="1"/>
</dbReference>
<organism evidence="4">
    <name type="scientific">Emiliania huxleyi</name>
    <name type="common">Coccolithophore</name>
    <name type="synonym">Pontosphaera huxleyi</name>
    <dbReference type="NCBI Taxonomy" id="2903"/>
    <lineage>
        <taxon>Eukaryota</taxon>
        <taxon>Haptista</taxon>
        <taxon>Haptophyta</taxon>
        <taxon>Prymnesiophyceae</taxon>
        <taxon>Isochrysidales</taxon>
        <taxon>Noelaerhabdaceae</taxon>
        <taxon>Emiliania</taxon>
    </lineage>
</organism>
<evidence type="ECO:0000259" key="3">
    <source>
        <dbReference type="Pfam" id="PF01370"/>
    </source>
</evidence>
<dbReference type="EMBL" id="HBIR01027868">
    <property type="protein sequence ID" value="CAE0555930.1"/>
    <property type="molecule type" value="Transcribed_RNA"/>
</dbReference>
<dbReference type="FunFam" id="3.40.50.720:FF:000304">
    <property type="entry name" value="UDP-glucose 4,6-dehydratase"/>
    <property type="match status" value="1"/>
</dbReference>
<reference evidence="4" key="1">
    <citation type="submission" date="2021-01" db="EMBL/GenBank/DDBJ databases">
        <authorList>
            <person name="Corre E."/>
            <person name="Pelletier E."/>
            <person name="Niang G."/>
            <person name="Scheremetjew M."/>
            <person name="Finn R."/>
            <person name="Kale V."/>
            <person name="Holt S."/>
            <person name="Cochrane G."/>
            <person name="Meng A."/>
            <person name="Brown T."/>
            <person name="Cohen L."/>
        </authorList>
    </citation>
    <scope>NUCLEOTIDE SEQUENCE</scope>
    <source>
        <strain evidence="4">379</strain>
    </source>
</reference>
<feature type="compositionally biased region" description="Basic residues" evidence="2">
    <location>
        <begin position="303"/>
        <end position="313"/>
    </location>
</feature>
<feature type="domain" description="NAD-dependent epimerase/dehydratase" evidence="3">
    <location>
        <begin position="30"/>
        <end position="270"/>
    </location>
</feature>
<feature type="region of interest" description="Disordered" evidence="2">
    <location>
        <begin position="283"/>
        <end position="387"/>
    </location>
</feature>
<dbReference type="PANTHER" id="PTHR43000">
    <property type="entry name" value="DTDP-D-GLUCOSE 4,6-DEHYDRATASE-RELATED"/>
    <property type="match status" value="1"/>
</dbReference>
<evidence type="ECO:0000256" key="1">
    <source>
        <dbReference type="ARBA" id="ARBA00007637"/>
    </source>
</evidence>
<dbReference type="SUPFAM" id="SSF51735">
    <property type="entry name" value="NAD(P)-binding Rossmann-fold domains"/>
    <property type="match status" value="1"/>
</dbReference>
<dbReference type="InterPro" id="IPR005888">
    <property type="entry name" value="dTDP_Gluc_deHydtase"/>
</dbReference>
<sequence>MSANGNKPHPGGHVRPASKVDVGNYTPTNILVTGGAGFIASHVVIGLVEKYPQYKVVCLDKMDYCSSLHNLDQVKDKPNFRMVKGNLLSADLMNYVLETEQIDTIIHAAAQTHVDNSFGNSFAFTENNVLGTHVLVEAAKKAGIRRFIHVSTDEVYGSSYSEEPSRKEGDVLEPTNPYAATKAAAENIARSYWYSFKMPIIVTRGNNVFGPHQYPEKVIPKFVRRLVNGLPVCIHGDGSNSRHFIFVTDVANAFDTIMHKGVAGEVYNIGCDDEFTNLEAAGDAHAQGPATRPRDARRAPPCRLRRSSCRRSRPASATRRLPRRSRTWRTAPSTTCATTSTRASCRHSAGSARSASRRGSSGASTGTKPSTRTGGRSGQTRRSPPTP</sequence>
<comment type="similarity">
    <text evidence="1">Belongs to the NAD(P)-dependent epimerase/dehydratase family.</text>
</comment>
<feature type="region of interest" description="Disordered" evidence="2">
    <location>
        <begin position="1"/>
        <end position="20"/>
    </location>
</feature>